<dbReference type="PANTHER" id="PTHR11618:SF13">
    <property type="entry name" value="TRANSCRIPTION INITIATION FACTOR IIB"/>
    <property type="match status" value="1"/>
</dbReference>
<dbReference type="GO" id="GO:0003743">
    <property type="term" value="F:translation initiation factor activity"/>
    <property type="evidence" value="ECO:0007669"/>
    <property type="project" value="UniProtKB-KW"/>
</dbReference>
<dbReference type="InterPro" id="IPR013150">
    <property type="entry name" value="TFIIB_cyclin"/>
</dbReference>
<organism evidence="4 5">
    <name type="scientific">Stichopus japonicus</name>
    <name type="common">Sea cucumber</name>
    <dbReference type="NCBI Taxonomy" id="307972"/>
    <lineage>
        <taxon>Eukaryota</taxon>
        <taxon>Metazoa</taxon>
        <taxon>Echinodermata</taxon>
        <taxon>Eleutherozoa</taxon>
        <taxon>Echinozoa</taxon>
        <taxon>Holothuroidea</taxon>
        <taxon>Aspidochirotacea</taxon>
        <taxon>Aspidochirotida</taxon>
        <taxon>Stichopodidae</taxon>
        <taxon>Apostichopus</taxon>
    </lineage>
</organism>
<reference evidence="4 5" key="1">
    <citation type="journal article" date="2017" name="PLoS Biol.">
        <title>The sea cucumber genome provides insights into morphological evolution and visceral regeneration.</title>
        <authorList>
            <person name="Zhang X."/>
            <person name="Sun L."/>
            <person name="Yuan J."/>
            <person name="Sun Y."/>
            <person name="Gao Y."/>
            <person name="Zhang L."/>
            <person name="Li S."/>
            <person name="Dai H."/>
            <person name="Hamel J.F."/>
            <person name="Liu C."/>
            <person name="Yu Y."/>
            <person name="Liu S."/>
            <person name="Lin W."/>
            <person name="Guo K."/>
            <person name="Jin S."/>
            <person name="Xu P."/>
            <person name="Storey K.B."/>
            <person name="Huan P."/>
            <person name="Zhang T."/>
            <person name="Zhou Y."/>
            <person name="Zhang J."/>
            <person name="Lin C."/>
            <person name="Li X."/>
            <person name="Xing L."/>
            <person name="Huo D."/>
            <person name="Sun M."/>
            <person name="Wang L."/>
            <person name="Mercier A."/>
            <person name="Li F."/>
            <person name="Yang H."/>
            <person name="Xiang J."/>
        </authorList>
    </citation>
    <scope>NUCLEOTIDE SEQUENCE [LARGE SCALE GENOMIC DNA]</scope>
    <source>
        <strain evidence="4">Shaxun</strain>
        <tissue evidence="4">Muscle</tissue>
    </source>
</reference>
<protein>
    <submittedName>
        <fullName evidence="4">Putative transcription initiation factor IIB</fullName>
    </submittedName>
</protein>
<dbReference type="InterPro" id="IPR000812">
    <property type="entry name" value="TFIIB"/>
</dbReference>
<dbReference type="Gene3D" id="1.10.472.10">
    <property type="entry name" value="Cyclin-like"/>
    <property type="match status" value="1"/>
</dbReference>
<evidence type="ECO:0000313" key="5">
    <source>
        <dbReference type="Proteomes" id="UP000230750"/>
    </source>
</evidence>
<evidence type="ECO:0000256" key="1">
    <source>
        <dbReference type="ARBA" id="ARBA00023015"/>
    </source>
</evidence>
<dbReference type="GO" id="GO:0070897">
    <property type="term" value="P:transcription preinitiation complex assembly"/>
    <property type="evidence" value="ECO:0007669"/>
    <property type="project" value="InterPro"/>
</dbReference>
<keyword evidence="2" id="KW-0804">Transcription</keyword>
<dbReference type="GO" id="GO:0016251">
    <property type="term" value="F:RNA polymerase II general transcription initiation factor activity"/>
    <property type="evidence" value="ECO:0007669"/>
    <property type="project" value="TreeGrafter"/>
</dbReference>
<evidence type="ECO:0000313" key="4">
    <source>
        <dbReference type="EMBL" id="PIK45809.1"/>
    </source>
</evidence>
<keyword evidence="1" id="KW-0805">Transcription regulation</keyword>
<evidence type="ECO:0000256" key="2">
    <source>
        <dbReference type="ARBA" id="ARBA00023163"/>
    </source>
</evidence>
<dbReference type="GO" id="GO:0097550">
    <property type="term" value="C:transcription preinitiation complex"/>
    <property type="evidence" value="ECO:0007669"/>
    <property type="project" value="TreeGrafter"/>
</dbReference>
<dbReference type="PANTHER" id="PTHR11618">
    <property type="entry name" value="TRANSCRIPTION INITIATION FACTOR IIB-RELATED"/>
    <property type="match status" value="1"/>
</dbReference>
<dbReference type="GO" id="GO:0005634">
    <property type="term" value="C:nucleus"/>
    <property type="evidence" value="ECO:0007669"/>
    <property type="project" value="TreeGrafter"/>
</dbReference>
<dbReference type="OrthoDB" id="25790at2759"/>
<dbReference type="PRINTS" id="PR00685">
    <property type="entry name" value="TIFACTORIIB"/>
</dbReference>
<keyword evidence="4" id="KW-0648">Protein biosynthesis</keyword>
<dbReference type="Pfam" id="PF00382">
    <property type="entry name" value="TFIIB"/>
    <property type="match status" value="1"/>
</dbReference>
<dbReference type="InterPro" id="IPR036915">
    <property type="entry name" value="Cyclin-like_sf"/>
</dbReference>
<proteinExistence type="predicted"/>
<keyword evidence="4" id="KW-0396">Initiation factor</keyword>
<comment type="caution">
    <text evidence="4">The sequence shown here is derived from an EMBL/GenBank/DDBJ whole genome shotgun (WGS) entry which is preliminary data.</text>
</comment>
<feature type="domain" description="Transcription factor TFIIB cyclin-like" evidence="3">
    <location>
        <begin position="15"/>
        <end position="60"/>
    </location>
</feature>
<name>A0A2G8KCX6_STIJA</name>
<dbReference type="STRING" id="307972.A0A2G8KCX6"/>
<sequence length="83" mass="9036">MSSPGAGPSKARNRRSPISVAAAAIYMASQASDQKRSQKEIGDIAGVADVTIRQSYKLIYPRANELFPADFKFQTRVEDLPPP</sequence>
<dbReference type="AlphaFoldDB" id="A0A2G8KCX6"/>
<accession>A0A2G8KCX6</accession>
<dbReference type="GO" id="GO:0017025">
    <property type="term" value="F:TBP-class protein binding"/>
    <property type="evidence" value="ECO:0007669"/>
    <property type="project" value="InterPro"/>
</dbReference>
<dbReference type="SUPFAM" id="SSF47954">
    <property type="entry name" value="Cyclin-like"/>
    <property type="match status" value="1"/>
</dbReference>
<keyword evidence="5" id="KW-1185">Reference proteome</keyword>
<evidence type="ECO:0000259" key="3">
    <source>
        <dbReference type="Pfam" id="PF00382"/>
    </source>
</evidence>
<gene>
    <name evidence="4" type="ORF">BSL78_17317</name>
</gene>
<dbReference type="Proteomes" id="UP000230750">
    <property type="component" value="Unassembled WGS sequence"/>
</dbReference>
<dbReference type="EMBL" id="MRZV01000684">
    <property type="protein sequence ID" value="PIK45809.1"/>
    <property type="molecule type" value="Genomic_DNA"/>
</dbReference>
<dbReference type="GO" id="GO:0006367">
    <property type="term" value="P:transcription initiation at RNA polymerase II promoter"/>
    <property type="evidence" value="ECO:0007669"/>
    <property type="project" value="TreeGrafter"/>
</dbReference>